<comment type="caution">
    <text evidence="8">The sequence shown here is derived from an EMBL/GenBank/DDBJ whole genome shotgun (WGS) entry which is preliminary data.</text>
</comment>
<evidence type="ECO:0000256" key="5">
    <source>
        <dbReference type="PIRSR" id="PIRSR600223-1"/>
    </source>
</evidence>
<dbReference type="PROSITE" id="PS00761">
    <property type="entry name" value="SPASE_I_3"/>
    <property type="match status" value="1"/>
</dbReference>
<keyword evidence="6" id="KW-0812">Transmembrane</keyword>
<accession>A0A1G2HS45</accession>
<dbReference type="NCBIfam" id="TIGR02227">
    <property type="entry name" value="sigpep_I_bact"/>
    <property type="match status" value="1"/>
</dbReference>
<dbReference type="SUPFAM" id="SSF51306">
    <property type="entry name" value="LexA/Signal peptidase"/>
    <property type="match status" value="1"/>
</dbReference>
<gene>
    <name evidence="8" type="ORF">A2822_03695</name>
</gene>
<evidence type="ECO:0000256" key="1">
    <source>
        <dbReference type="ARBA" id="ARBA00000677"/>
    </source>
</evidence>
<keyword evidence="6" id="KW-0472">Membrane</keyword>
<comment type="subcellular location">
    <subcellularLocation>
        <location evidence="6">Membrane</location>
        <topology evidence="6">Single-pass type II membrane protein</topology>
    </subcellularLocation>
</comment>
<dbReference type="GO" id="GO:0004252">
    <property type="term" value="F:serine-type endopeptidase activity"/>
    <property type="evidence" value="ECO:0007669"/>
    <property type="project" value="InterPro"/>
</dbReference>
<evidence type="ECO:0000256" key="4">
    <source>
        <dbReference type="ARBA" id="ARBA00022801"/>
    </source>
</evidence>
<dbReference type="CDD" id="cd06530">
    <property type="entry name" value="S26_SPase_I"/>
    <property type="match status" value="1"/>
</dbReference>
<dbReference type="InterPro" id="IPR000223">
    <property type="entry name" value="Pept_S26A_signal_pept_1"/>
</dbReference>
<dbReference type="PROSITE" id="PS00760">
    <property type="entry name" value="SPASE_I_2"/>
    <property type="match status" value="1"/>
</dbReference>
<dbReference type="GO" id="GO:0016020">
    <property type="term" value="C:membrane"/>
    <property type="evidence" value="ECO:0007669"/>
    <property type="project" value="UniProtKB-SubCell"/>
</dbReference>
<name>A0A1G2HS45_9BACT</name>
<keyword evidence="4 6" id="KW-0378">Hydrolase</keyword>
<dbReference type="InterPro" id="IPR019758">
    <property type="entry name" value="Pept_S26A_signal_pept_1_CS"/>
</dbReference>
<dbReference type="EC" id="3.4.21.89" evidence="3 6"/>
<dbReference type="AlphaFoldDB" id="A0A1G2HS45"/>
<proteinExistence type="inferred from homology"/>
<keyword evidence="6" id="KW-0645">Protease</keyword>
<dbReference type="PANTHER" id="PTHR43390:SF1">
    <property type="entry name" value="CHLOROPLAST PROCESSING PEPTIDASE"/>
    <property type="match status" value="1"/>
</dbReference>
<evidence type="ECO:0000313" key="8">
    <source>
        <dbReference type="EMBL" id="OGZ65263.1"/>
    </source>
</evidence>
<dbReference type="InterPro" id="IPR019533">
    <property type="entry name" value="Peptidase_S26"/>
</dbReference>
<feature type="domain" description="Peptidase S26" evidence="7">
    <location>
        <begin position="3"/>
        <end position="160"/>
    </location>
</feature>
<evidence type="ECO:0000259" key="7">
    <source>
        <dbReference type="Pfam" id="PF10502"/>
    </source>
</evidence>
<dbReference type="InterPro" id="IPR036286">
    <property type="entry name" value="LexA/Signal_pep-like_sf"/>
</dbReference>
<comment type="similarity">
    <text evidence="2 6">Belongs to the peptidase S26 family.</text>
</comment>
<dbReference type="GO" id="GO:0009003">
    <property type="term" value="F:signal peptidase activity"/>
    <property type="evidence" value="ECO:0007669"/>
    <property type="project" value="UniProtKB-EC"/>
</dbReference>
<dbReference type="GO" id="GO:0006465">
    <property type="term" value="P:signal peptide processing"/>
    <property type="evidence" value="ECO:0007669"/>
    <property type="project" value="InterPro"/>
</dbReference>
<evidence type="ECO:0000313" key="9">
    <source>
        <dbReference type="Proteomes" id="UP000178774"/>
    </source>
</evidence>
<dbReference type="PRINTS" id="PR00727">
    <property type="entry name" value="LEADERPTASE"/>
</dbReference>
<dbReference type="Gene3D" id="2.10.109.10">
    <property type="entry name" value="Umud Fragment, subunit A"/>
    <property type="match status" value="1"/>
</dbReference>
<comment type="catalytic activity">
    <reaction evidence="1 6">
        <text>Cleavage of hydrophobic, N-terminal signal or leader sequences from secreted and periplasmic proteins.</text>
        <dbReference type="EC" id="3.4.21.89"/>
    </reaction>
</comment>
<dbReference type="EMBL" id="MHOP01000025">
    <property type="protein sequence ID" value="OGZ65263.1"/>
    <property type="molecule type" value="Genomic_DNA"/>
</dbReference>
<sequence length="174" mass="19627">MGWEIIKILIIAAVIVLPIRYFLFQPFIVKGDSMVPNFHSGDYLIVDEISYRFSDVKRGDVVVLKYPLDASQRFIKRVVGLPGETLDIKNGKVTITKDGKSQVLSEPYLPGSLATDGSSHMVLGPDNYFVMGDNRPFSYDSRRWGVLPKEDIIGKAFMRIFPLSDISYIKGLTY</sequence>
<feature type="active site" evidence="5">
    <location>
        <position position="33"/>
    </location>
</feature>
<dbReference type="InterPro" id="IPR019757">
    <property type="entry name" value="Pept_S26A_signal_pept_1_Lys-AS"/>
</dbReference>
<reference evidence="8 9" key="1">
    <citation type="journal article" date="2016" name="Nat. Commun.">
        <title>Thousands of microbial genomes shed light on interconnected biogeochemical processes in an aquifer system.</title>
        <authorList>
            <person name="Anantharaman K."/>
            <person name="Brown C.T."/>
            <person name="Hug L.A."/>
            <person name="Sharon I."/>
            <person name="Castelle C.J."/>
            <person name="Probst A.J."/>
            <person name="Thomas B.C."/>
            <person name="Singh A."/>
            <person name="Wilkins M.J."/>
            <person name="Karaoz U."/>
            <person name="Brodie E.L."/>
            <person name="Williams K.H."/>
            <person name="Hubbard S.S."/>
            <person name="Banfield J.F."/>
        </authorList>
    </citation>
    <scope>NUCLEOTIDE SEQUENCE [LARGE SCALE GENOMIC DNA]</scope>
</reference>
<keyword evidence="6" id="KW-1133">Transmembrane helix</keyword>
<organism evidence="8 9">
    <name type="scientific">Candidatus Staskawiczbacteria bacterium RIFCSPHIGHO2_01_FULL_41_41</name>
    <dbReference type="NCBI Taxonomy" id="1802203"/>
    <lineage>
        <taxon>Bacteria</taxon>
        <taxon>Candidatus Staskawicziibacteriota</taxon>
    </lineage>
</organism>
<dbReference type="Proteomes" id="UP000178774">
    <property type="component" value="Unassembled WGS sequence"/>
</dbReference>
<evidence type="ECO:0000256" key="3">
    <source>
        <dbReference type="ARBA" id="ARBA00013208"/>
    </source>
</evidence>
<feature type="transmembrane region" description="Helical" evidence="6">
    <location>
        <begin position="6"/>
        <end position="24"/>
    </location>
</feature>
<evidence type="ECO:0000256" key="6">
    <source>
        <dbReference type="RuleBase" id="RU362042"/>
    </source>
</evidence>
<dbReference type="PANTHER" id="PTHR43390">
    <property type="entry name" value="SIGNAL PEPTIDASE I"/>
    <property type="match status" value="1"/>
</dbReference>
<feature type="active site" evidence="5">
    <location>
        <position position="76"/>
    </location>
</feature>
<evidence type="ECO:0000256" key="2">
    <source>
        <dbReference type="ARBA" id="ARBA00009370"/>
    </source>
</evidence>
<protein>
    <recommendedName>
        <fullName evidence="3 6">Signal peptidase I</fullName>
        <ecNumber evidence="3 6">3.4.21.89</ecNumber>
    </recommendedName>
</protein>
<dbReference type="Pfam" id="PF10502">
    <property type="entry name" value="Peptidase_S26"/>
    <property type="match status" value="1"/>
</dbReference>